<dbReference type="VEuPathDB" id="FungiDB:H257_18431"/>
<proteinExistence type="predicted"/>
<organism evidence="1">
    <name type="scientific">Aphanomyces astaci</name>
    <name type="common">Crayfish plague agent</name>
    <dbReference type="NCBI Taxonomy" id="112090"/>
    <lineage>
        <taxon>Eukaryota</taxon>
        <taxon>Sar</taxon>
        <taxon>Stramenopiles</taxon>
        <taxon>Oomycota</taxon>
        <taxon>Saprolegniomycetes</taxon>
        <taxon>Saprolegniales</taxon>
        <taxon>Verrucalvaceae</taxon>
        <taxon>Aphanomyces</taxon>
    </lineage>
</organism>
<dbReference type="AlphaFoldDB" id="W4FB96"/>
<evidence type="ECO:0000313" key="1">
    <source>
        <dbReference type="EMBL" id="ETV64747.1"/>
    </source>
</evidence>
<dbReference type="EMBL" id="KI913277">
    <property type="protein sequence ID" value="ETV64747.1"/>
    <property type="molecule type" value="Genomic_DNA"/>
</dbReference>
<reference evidence="1" key="1">
    <citation type="submission" date="2013-12" db="EMBL/GenBank/DDBJ databases">
        <title>The Genome Sequence of Aphanomyces astaci APO3.</title>
        <authorList>
            <consortium name="The Broad Institute Genomics Platform"/>
            <person name="Russ C."/>
            <person name="Tyler B."/>
            <person name="van West P."/>
            <person name="Dieguez-Uribeondo J."/>
            <person name="Young S.K."/>
            <person name="Zeng Q."/>
            <person name="Gargeya S."/>
            <person name="Fitzgerald M."/>
            <person name="Abouelleil A."/>
            <person name="Alvarado L."/>
            <person name="Chapman S.B."/>
            <person name="Gainer-Dewar J."/>
            <person name="Goldberg J."/>
            <person name="Griggs A."/>
            <person name="Gujja S."/>
            <person name="Hansen M."/>
            <person name="Howarth C."/>
            <person name="Imamovic A."/>
            <person name="Ireland A."/>
            <person name="Larimer J."/>
            <person name="McCowan C."/>
            <person name="Murphy C."/>
            <person name="Pearson M."/>
            <person name="Poon T.W."/>
            <person name="Priest M."/>
            <person name="Roberts A."/>
            <person name="Saif S."/>
            <person name="Shea T."/>
            <person name="Sykes S."/>
            <person name="Wortman J."/>
            <person name="Nusbaum C."/>
            <person name="Birren B."/>
        </authorList>
    </citation>
    <scope>NUCLEOTIDE SEQUENCE [LARGE SCALE GENOMIC DNA]</scope>
    <source>
        <strain evidence="1">APO3</strain>
    </source>
</reference>
<protein>
    <submittedName>
        <fullName evidence="1">Uncharacterized protein</fullName>
    </submittedName>
</protein>
<gene>
    <name evidence="1" type="ORF">H257_18431</name>
</gene>
<name>W4FB96_APHAT</name>
<dbReference type="RefSeq" id="XP_009845787.1">
    <property type="nucleotide sequence ID" value="XM_009847485.1"/>
</dbReference>
<sequence>MQFVQTDGVVELLRHNLIDPMKGAERTRSRVVMWRQGDSLKAIPRVYPTHFNRASWKSQRTSHRIQVHDERHARHDRQPAAVHVFEQRGGRRRQLFAISREAGVVWVGGLQSFLRSVVAVALLSPATLKRGLLGAFTTLKTPSPPRASTCSFRCSQRGFWRWERP</sequence>
<dbReference type="GeneID" id="20820427"/>
<accession>W4FB96</accession>